<keyword evidence="7" id="KW-1185">Reference proteome</keyword>
<evidence type="ECO:0000313" key="7">
    <source>
        <dbReference type="Proteomes" id="UP000001646"/>
    </source>
</evidence>
<protein>
    <recommendedName>
        <fullName evidence="5">CTCK domain-containing protein</fullName>
    </recommendedName>
</protein>
<keyword evidence="3 4" id="KW-1015">Disulfide bond</keyword>
<comment type="subcellular location">
    <subcellularLocation>
        <location evidence="1">Secreted</location>
    </subcellularLocation>
</comment>
<dbReference type="PROSITE" id="PS01225">
    <property type="entry name" value="CTCK_2"/>
    <property type="match status" value="1"/>
</dbReference>
<dbReference type="GeneTree" id="ENSGT00940000163235"/>
<dbReference type="SUPFAM" id="SSF57501">
    <property type="entry name" value="Cystine-knot cytokines"/>
    <property type="match status" value="1"/>
</dbReference>
<dbReference type="Proteomes" id="UP000001646">
    <property type="component" value="Chromosome 1"/>
</dbReference>
<accession>A0A803T8D1</accession>
<dbReference type="Gene3D" id="2.10.90.10">
    <property type="entry name" value="Cystine-knot cytokines"/>
    <property type="match status" value="1"/>
</dbReference>
<keyword evidence="2" id="KW-0964">Secreted</keyword>
<dbReference type="InParanoid" id="A0A803T8D1"/>
<name>A0A803T8D1_ANOCA</name>
<dbReference type="GO" id="GO:0005576">
    <property type="term" value="C:extracellular region"/>
    <property type="evidence" value="ECO:0007669"/>
    <property type="project" value="UniProtKB-SubCell"/>
</dbReference>
<feature type="disulfide bond" evidence="4">
    <location>
        <begin position="38"/>
        <end position="90"/>
    </location>
</feature>
<feature type="disulfide bond" evidence="4">
    <location>
        <begin position="23"/>
        <end position="72"/>
    </location>
</feature>
<dbReference type="AlphaFoldDB" id="A0A803T8D1"/>
<evidence type="ECO:0000256" key="2">
    <source>
        <dbReference type="ARBA" id="ARBA00022525"/>
    </source>
</evidence>
<dbReference type="PANTHER" id="PTHR11339">
    <property type="entry name" value="EXTRACELLULAR MATRIX GLYCOPROTEIN RELATED"/>
    <property type="match status" value="1"/>
</dbReference>
<comment type="caution">
    <text evidence="4">Lacks conserved residue(s) required for the propagation of feature annotation.</text>
</comment>
<feature type="disulfide bond" evidence="4">
    <location>
        <begin position="34"/>
        <end position="88"/>
    </location>
</feature>
<reference evidence="6" key="3">
    <citation type="submission" date="2025-09" db="UniProtKB">
        <authorList>
            <consortium name="Ensembl"/>
        </authorList>
    </citation>
    <scope>IDENTIFICATION</scope>
</reference>
<evidence type="ECO:0000256" key="1">
    <source>
        <dbReference type="ARBA" id="ARBA00004613"/>
    </source>
</evidence>
<sequence length="106" mass="11823">MTSETTPACYPSVSSEYIVYEGCRSEERVPVTKCEGKCATSSIYSAQANSMEHTCSCCRESKTTMKDITLMCPNRQPKKHSYLHVESCECQETDCDASQAAEESQR</sequence>
<dbReference type="SMART" id="SM00041">
    <property type="entry name" value="CT"/>
    <property type="match status" value="1"/>
</dbReference>
<dbReference type="InterPro" id="IPR050780">
    <property type="entry name" value="Mucin_vWF_Thrombospondin_sf"/>
</dbReference>
<evidence type="ECO:0000256" key="4">
    <source>
        <dbReference type="PROSITE-ProRule" id="PRU00039"/>
    </source>
</evidence>
<evidence type="ECO:0000256" key="3">
    <source>
        <dbReference type="ARBA" id="ARBA00023157"/>
    </source>
</evidence>
<reference evidence="6" key="2">
    <citation type="submission" date="2025-08" db="UniProtKB">
        <authorList>
            <consortium name="Ensembl"/>
        </authorList>
    </citation>
    <scope>IDENTIFICATION</scope>
</reference>
<dbReference type="Ensembl" id="ENSACAT00000052156.1">
    <property type="protein sequence ID" value="ENSACAP00000031471.1"/>
    <property type="gene ID" value="ENSACAG00000042173.1"/>
</dbReference>
<dbReference type="InterPro" id="IPR029034">
    <property type="entry name" value="Cystine-knot_cytokine"/>
</dbReference>
<dbReference type="InterPro" id="IPR006207">
    <property type="entry name" value="Cys_knot_C"/>
</dbReference>
<dbReference type="InterPro" id="IPR006208">
    <property type="entry name" value="Glyco_hormone_CN"/>
</dbReference>
<organism evidence="6 7">
    <name type="scientific">Anolis carolinensis</name>
    <name type="common">Green anole</name>
    <name type="synonym">American chameleon</name>
    <dbReference type="NCBI Taxonomy" id="28377"/>
    <lineage>
        <taxon>Eukaryota</taxon>
        <taxon>Metazoa</taxon>
        <taxon>Chordata</taxon>
        <taxon>Craniata</taxon>
        <taxon>Vertebrata</taxon>
        <taxon>Euteleostomi</taxon>
        <taxon>Lepidosauria</taxon>
        <taxon>Squamata</taxon>
        <taxon>Bifurcata</taxon>
        <taxon>Unidentata</taxon>
        <taxon>Episquamata</taxon>
        <taxon>Toxicofera</taxon>
        <taxon>Iguania</taxon>
        <taxon>Dactyloidae</taxon>
        <taxon>Anolis</taxon>
    </lineage>
</organism>
<proteinExistence type="predicted"/>
<reference evidence="6 7" key="1">
    <citation type="submission" date="2009-12" db="EMBL/GenBank/DDBJ databases">
        <title>The Genome Sequence of Anolis carolinensis (Green Anole Lizard).</title>
        <authorList>
            <consortium name="The Genome Sequencing Platform"/>
            <person name="Di Palma F."/>
            <person name="Alfoldi J."/>
            <person name="Heiman D."/>
            <person name="Young S."/>
            <person name="Grabherr M."/>
            <person name="Johnson J."/>
            <person name="Lander E.S."/>
            <person name="Lindblad-Toh K."/>
        </authorList>
    </citation>
    <scope>NUCLEOTIDE SEQUENCE [LARGE SCALE GENOMIC DNA]</scope>
    <source>
        <strain evidence="6 7">JBL SC #1</strain>
    </source>
</reference>
<feature type="domain" description="CTCK" evidence="5">
    <location>
        <begin position="9"/>
        <end position="96"/>
    </location>
</feature>
<evidence type="ECO:0000313" key="6">
    <source>
        <dbReference type="Ensembl" id="ENSACAP00000031471.1"/>
    </source>
</evidence>
<evidence type="ECO:0000259" key="5">
    <source>
        <dbReference type="PROSITE" id="PS01225"/>
    </source>
</evidence>
<dbReference type="Pfam" id="PF00007">
    <property type="entry name" value="Cys_knot"/>
    <property type="match status" value="1"/>
</dbReference>